<accession>A0A6G7PTF0</accession>
<keyword evidence="7" id="KW-0067">ATP-binding</keyword>
<dbReference type="EMBL" id="CP048877">
    <property type="protein sequence ID" value="QIJ70867.1"/>
    <property type="molecule type" value="Genomic_DNA"/>
</dbReference>
<dbReference type="EC" id="2.7.13.3" evidence="2"/>
<dbReference type="InterPro" id="IPR011006">
    <property type="entry name" value="CheY-like_superfamily"/>
</dbReference>
<comment type="catalytic activity">
    <reaction evidence="1">
        <text>ATP + protein L-histidine = ADP + protein N-phospho-L-histidine.</text>
        <dbReference type="EC" id="2.7.13.3"/>
    </reaction>
</comment>
<dbReference type="PROSITE" id="PS50113">
    <property type="entry name" value="PAC"/>
    <property type="match status" value="1"/>
</dbReference>
<dbReference type="InterPro" id="IPR001610">
    <property type="entry name" value="PAC"/>
</dbReference>
<proteinExistence type="predicted"/>
<keyword evidence="4" id="KW-0808">Transferase</keyword>
<keyword evidence="10" id="KW-1185">Reference proteome</keyword>
<reference evidence="9 10" key="1">
    <citation type="submission" date="2020-02" db="EMBL/GenBank/DDBJ databases">
        <title>Genome analysis of Thermosulfuriphilus ammonigenes ST65T, an anaerobic thermophilic chemolithoautotrophic bacterium isolated from a deep-sea hydrothermal vent.</title>
        <authorList>
            <person name="Slobodkina G."/>
            <person name="Allioux M."/>
            <person name="Merkel A."/>
            <person name="Alain K."/>
            <person name="Jebbar M."/>
            <person name="Slobodkin A."/>
        </authorList>
    </citation>
    <scope>NUCLEOTIDE SEQUENCE [LARGE SCALE GENOMIC DNA]</scope>
    <source>
        <strain evidence="9 10">ST65</strain>
    </source>
</reference>
<dbReference type="PROSITE" id="PS50110">
    <property type="entry name" value="RESPONSE_REGULATORY"/>
    <property type="match status" value="1"/>
</dbReference>
<evidence type="ECO:0000256" key="7">
    <source>
        <dbReference type="ARBA" id="ARBA00022840"/>
    </source>
</evidence>
<dbReference type="SUPFAM" id="SSF47384">
    <property type="entry name" value="Homodimeric domain of signal transducing histidine kinase"/>
    <property type="match status" value="1"/>
</dbReference>
<keyword evidence="5" id="KW-0547">Nucleotide-binding</keyword>
<dbReference type="RefSeq" id="WP_166031090.1">
    <property type="nucleotide sequence ID" value="NZ_JACDUQ010000003.1"/>
</dbReference>
<dbReference type="InterPro" id="IPR036890">
    <property type="entry name" value="HATPase_C_sf"/>
</dbReference>
<dbReference type="SUPFAM" id="SSF55781">
    <property type="entry name" value="GAF domain-like"/>
    <property type="match status" value="1"/>
</dbReference>
<organism evidence="9 10">
    <name type="scientific">Thermosulfuriphilus ammonigenes</name>
    <dbReference type="NCBI Taxonomy" id="1936021"/>
    <lineage>
        <taxon>Bacteria</taxon>
        <taxon>Pseudomonadati</taxon>
        <taxon>Thermodesulfobacteriota</taxon>
        <taxon>Thermodesulfobacteria</taxon>
        <taxon>Thermodesulfobacteriales</taxon>
        <taxon>Thermodesulfobacteriaceae</taxon>
        <taxon>Thermosulfuriphilus</taxon>
    </lineage>
</organism>
<dbReference type="AlphaFoldDB" id="A0A6G7PTF0"/>
<keyword evidence="8" id="KW-0902">Two-component regulatory system</keyword>
<dbReference type="GO" id="GO:0005524">
    <property type="term" value="F:ATP binding"/>
    <property type="evidence" value="ECO:0007669"/>
    <property type="project" value="UniProtKB-KW"/>
</dbReference>
<dbReference type="KEGG" id="tav:G4V39_00650"/>
<name>A0A6G7PTF0_9BACT</name>
<dbReference type="Pfam" id="PF02518">
    <property type="entry name" value="HATPase_c"/>
    <property type="match status" value="1"/>
</dbReference>
<dbReference type="CDD" id="cd00082">
    <property type="entry name" value="HisKA"/>
    <property type="match status" value="1"/>
</dbReference>
<dbReference type="Gene3D" id="3.30.450.20">
    <property type="entry name" value="PAS domain"/>
    <property type="match status" value="1"/>
</dbReference>
<dbReference type="CDD" id="cd00130">
    <property type="entry name" value="PAS"/>
    <property type="match status" value="1"/>
</dbReference>
<dbReference type="PANTHER" id="PTHR43065">
    <property type="entry name" value="SENSOR HISTIDINE KINASE"/>
    <property type="match status" value="1"/>
</dbReference>
<evidence type="ECO:0000313" key="10">
    <source>
        <dbReference type="Proteomes" id="UP000502179"/>
    </source>
</evidence>
<dbReference type="PROSITE" id="PS50112">
    <property type="entry name" value="PAS"/>
    <property type="match status" value="1"/>
</dbReference>
<dbReference type="SMART" id="SM00387">
    <property type="entry name" value="HATPase_c"/>
    <property type="match status" value="1"/>
</dbReference>
<dbReference type="SMART" id="SM00448">
    <property type="entry name" value="REC"/>
    <property type="match status" value="1"/>
</dbReference>
<evidence type="ECO:0000256" key="3">
    <source>
        <dbReference type="ARBA" id="ARBA00022553"/>
    </source>
</evidence>
<dbReference type="InterPro" id="IPR035965">
    <property type="entry name" value="PAS-like_dom_sf"/>
</dbReference>
<dbReference type="InterPro" id="IPR036097">
    <property type="entry name" value="HisK_dim/P_sf"/>
</dbReference>
<evidence type="ECO:0000256" key="5">
    <source>
        <dbReference type="ARBA" id="ARBA00022741"/>
    </source>
</evidence>
<dbReference type="Proteomes" id="UP000502179">
    <property type="component" value="Chromosome"/>
</dbReference>
<dbReference type="InterPro" id="IPR003661">
    <property type="entry name" value="HisK_dim/P_dom"/>
</dbReference>
<keyword evidence="6" id="KW-0418">Kinase</keyword>
<gene>
    <name evidence="9" type="ORF">G4V39_00650</name>
</gene>
<dbReference type="Gene3D" id="3.30.450.40">
    <property type="match status" value="1"/>
</dbReference>
<dbReference type="InterPro" id="IPR029016">
    <property type="entry name" value="GAF-like_dom_sf"/>
</dbReference>
<dbReference type="InterPro" id="IPR004358">
    <property type="entry name" value="Sig_transdc_His_kin-like_C"/>
</dbReference>
<dbReference type="InterPro" id="IPR003594">
    <property type="entry name" value="HATPase_dom"/>
</dbReference>
<evidence type="ECO:0000256" key="1">
    <source>
        <dbReference type="ARBA" id="ARBA00000085"/>
    </source>
</evidence>
<evidence type="ECO:0000256" key="6">
    <source>
        <dbReference type="ARBA" id="ARBA00022777"/>
    </source>
</evidence>
<dbReference type="SMART" id="SM00388">
    <property type="entry name" value="HisKA"/>
    <property type="match status" value="1"/>
</dbReference>
<evidence type="ECO:0000256" key="2">
    <source>
        <dbReference type="ARBA" id="ARBA00012438"/>
    </source>
</evidence>
<dbReference type="InterPro" id="IPR000700">
    <property type="entry name" value="PAS-assoc_C"/>
</dbReference>
<dbReference type="Pfam" id="PF01590">
    <property type="entry name" value="GAF"/>
    <property type="match status" value="1"/>
</dbReference>
<dbReference type="PRINTS" id="PR00344">
    <property type="entry name" value="BCTRLSENSOR"/>
</dbReference>
<dbReference type="SMART" id="SM00086">
    <property type="entry name" value="PAC"/>
    <property type="match status" value="1"/>
</dbReference>
<dbReference type="Pfam" id="PF00072">
    <property type="entry name" value="Response_reg"/>
    <property type="match status" value="1"/>
</dbReference>
<dbReference type="SUPFAM" id="SSF52172">
    <property type="entry name" value="CheY-like"/>
    <property type="match status" value="1"/>
</dbReference>
<dbReference type="Gene3D" id="1.10.287.130">
    <property type="match status" value="1"/>
</dbReference>
<dbReference type="GO" id="GO:0000155">
    <property type="term" value="F:phosphorelay sensor kinase activity"/>
    <property type="evidence" value="ECO:0007669"/>
    <property type="project" value="InterPro"/>
</dbReference>
<keyword evidence="3" id="KW-0597">Phosphoprotein</keyword>
<dbReference type="PANTHER" id="PTHR43065:SF46">
    <property type="entry name" value="C4-DICARBOXYLATE TRANSPORT SENSOR PROTEIN DCTB"/>
    <property type="match status" value="1"/>
</dbReference>
<protein>
    <recommendedName>
        <fullName evidence="2">histidine kinase</fullName>
        <ecNumber evidence="2">2.7.13.3</ecNumber>
    </recommendedName>
</protein>
<dbReference type="SUPFAM" id="SSF55785">
    <property type="entry name" value="PYP-like sensor domain (PAS domain)"/>
    <property type="match status" value="1"/>
</dbReference>
<evidence type="ECO:0000313" key="9">
    <source>
        <dbReference type="EMBL" id="QIJ70867.1"/>
    </source>
</evidence>
<dbReference type="Pfam" id="PF13426">
    <property type="entry name" value="PAS_9"/>
    <property type="match status" value="1"/>
</dbReference>
<evidence type="ECO:0000256" key="4">
    <source>
        <dbReference type="ARBA" id="ARBA00022679"/>
    </source>
</evidence>
<dbReference type="SUPFAM" id="SSF55874">
    <property type="entry name" value="ATPase domain of HSP90 chaperone/DNA topoisomerase II/histidine kinase"/>
    <property type="match status" value="1"/>
</dbReference>
<dbReference type="Gene3D" id="3.30.565.10">
    <property type="entry name" value="Histidine kinase-like ATPase, C-terminal domain"/>
    <property type="match status" value="1"/>
</dbReference>
<dbReference type="InterPro" id="IPR000014">
    <property type="entry name" value="PAS"/>
</dbReference>
<dbReference type="InterPro" id="IPR001789">
    <property type="entry name" value="Sig_transdc_resp-reg_receiver"/>
</dbReference>
<evidence type="ECO:0000256" key="8">
    <source>
        <dbReference type="ARBA" id="ARBA00023012"/>
    </source>
</evidence>
<dbReference type="NCBIfam" id="TIGR00229">
    <property type="entry name" value="sensory_box"/>
    <property type="match status" value="1"/>
</dbReference>
<dbReference type="Pfam" id="PF00512">
    <property type="entry name" value="HisKA"/>
    <property type="match status" value="1"/>
</dbReference>
<dbReference type="SMART" id="SM00091">
    <property type="entry name" value="PAS"/>
    <property type="match status" value="1"/>
</dbReference>
<dbReference type="InterPro" id="IPR005467">
    <property type="entry name" value="His_kinase_dom"/>
</dbReference>
<dbReference type="SMART" id="SM00065">
    <property type="entry name" value="GAF"/>
    <property type="match status" value="1"/>
</dbReference>
<dbReference type="PROSITE" id="PS50109">
    <property type="entry name" value="HIS_KIN"/>
    <property type="match status" value="1"/>
</dbReference>
<dbReference type="InterPro" id="IPR003018">
    <property type="entry name" value="GAF"/>
</dbReference>
<dbReference type="Gene3D" id="3.40.50.2300">
    <property type="match status" value="1"/>
</dbReference>
<sequence>MFIEKHNSCLNTLAIIDYIREEHPDRVEELLDGLGPEIEGLDDPLAFLSDPNNWVSSSLLIKMYENARRITGDDLVAFKIGFESVRRQKLGYVQKIVLFALRDPRIALKRVQAVNDRFNRNKVIKLLETKRDRAVMQLHWAKHLPLSVDFCLMNKGVYSAIPLIWGLPPANITETKCFFRGDNYCEYHLRWQRRSLFKDIFNRIFAPWKVVEESIAELERDKEILKEKYDEVHQLNLALKAKIDQLLSLQKAGTTILSTLDLEKLLDRILTELTKVVGLKRAGIFMLDESRSWLQLVHAIGVEKEVIQSFRYYRVPLNKKDNIIARAAREKQPILIDDPERESLNRSNPLLRHFRPQAFILVPLAVEGKTLAVVVGDREKSRSPLAKIDAEFLKLFATQTAVALQNASLYNRLESSERRYRELIENAQEGFWVLDSSGHLDFANQYLHHLLGRDKLLGLSVYDLVDDKGKKAVLKLFMRNIQGLPAKGEVAFKRPDDTYVYTLVSSVPLFEEGEFKGSFALVADITDKKKMEDRLLHTQKLEALGTLAGGIAHDFNNILTGIMGYLTLLRQKITDPEPLKFIDVIERSSLRAADLVRQILTFSRDLKPAGEEKTINLNEVVRETEALLKGTLEKSIILELNLAESLPTIKADSTQVQQALLNLCVNARDAMEGRGRLVISTSTITLGEEDGPFSELMAVPGLYVMLSVSDSGCGIPEEILPRIFDPFFTTKGIGQGTGLGLAMVYGIVRGAGGYVHVESVVGQGTTFYLFFPASEDRPTVSEPLPTRRELTGREGILVVDDEELIRHLAHEILTRYGYKVFLAKDGYEALNIYQAFRQEIDLVVLDLIMPEMTGEETLERLRQLNQKIRAVFITGYSRKEESSLGVPVIYKPFNVEEFLQVIRNRLEEPSGELVDSLSA</sequence>